<dbReference type="Proteomes" id="UP000663833">
    <property type="component" value="Unassembled WGS sequence"/>
</dbReference>
<dbReference type="PANTHER" id="PTHR46889:SF4">
    <property type="entry name" value="TRANSPOSASE INSO FOR INSERTION SEQUENCE ELEMENT IS911B-RELATED"/>
    <property type="match status" value="1"/>
</dbReference>
<protein>
    <recommendedName>
        <fullName evidence="1">Integrase catalytic domain-containing protein</fullName>
    </recommendedName>
</protein>
<dbReference type="EMBL" id="CAJOBO010010247">
    <property type="protein sequence ID" value="CAF4597904.1"/>
    <property type="molecule type" value="Genomic_DNA"/>
</dbReference>
<dbReference type="InterPro" id="IPR050900">
    <property type="entry name" value="Transposase_IS3/IS150/IS904"/>
</dbReference>
<name>A0A821BXL3_9BILA</name>
<dbReference type="PROSITE" id="PS50994">
    <property type="entry name" value="INTEGRASE"/>
    <property type="match status" value="1"/>
</dbReference>
<dbReference type="InterPro" id="IPR001584">
    <property type="entry name" value="Integrase_cat-core"/>
</dbReference>
<dbReference type="SUPFAM" id="SSF53098">
    <property type="entry name" value="Ribonuclease H-like"/>
    <property type="match status" value="1"/>
</dbReference>
<dbReference type="InterPro" id="IPR048020">
    <property type="entry name" value="Transpos_IS3"/>
</dbReference>
<dbReference type="Proteomes" id="UP000663851">
    <property type="component" value="Unassembled WGS sequence"/>
</dbReference>
<dbReference type="PANTHER" id="PTHR46889">
    <property type="entry name" value="TRANSPOSASE INSF FOR INSERTION SEQUENCE IS3B-RELATED"/>
    <property type="match status" value="1"/>
</dbReference>
<dbReference type="EMBL" id="CAJNYD010003166">
    <property type="protein sequence ID" value="CAF3482623.1"/>
    <property type="molecule type" value="Genomic_DNA"/>
</dbReference>
<organism evidence="3 4">
    <name type="scientific">Rotaria socialis</name>
    <dbReference type="NCBI Taxonomy" id="392032"/>
    <lineage>
        <taxon>Eukaryota</taxon>
        <taxon>Metazoa</taxon>
        <taxon>Spiralia</taxon>
        <taxon>Gnathifera</taxon>
        <taxon>Rotifera</taxon>
        <taxon>Eurotatoria</taxon>
        <taxon>Bdelloidea</taxon>
        <taxon>Philodinida</taxon>
        <taxon>Philodinidae</taxon>
        <taxon>Rotaria</taxon>
    </lineage>
</organism>
<evidence type="ECO:0000313" key="3">
    <source>
        <dbReference type="EMBL" id="CAF4597904.1"/>
    </source>
</evidence>
<evidence type="ECO:0000259" key="1">
    <source>
        <dbReference type="PROSITE" id="PS50994"/>
    </source>
</evidence>
<dbReference type="InterPro" id="IPR036397">
    <property type="entry name" value="RNaseH_sf"/>
</dbReference>
<dbReference type="GO" id="GO:0003676">
    <property type="term" value="F:nucleic acid binding"/>
    <property type="evidence" value="ECO:0007669"/>
    <property type="project" value="InterPro"/>
</dbReference>
<feature type="domain" description="Integrase catalytic" evidence="1">
    <location>
        <begin position="50"/>
        <end position="164"/>
    </location>
</feature>
<proteinExistence type="predicted"/>
<dbReference type="Gene3D" id="3.30.420.10">
    <property type="entry name" value="Ribonuclease H-like superfamily/Ribonuclease H"/>
    <property type="match status" value="1"/>
</dbReference>
<evidence type="ECO:0000313" key="2">
    <source>
        <dbReference type="EMBL" id="CAF3482623.1"/>
    </source>
</evidence>
<dbReference type="AlphaFoldDB" id="A0A821BXL3"/>
<accession>A0A821BXL3</accession>
<reference evidence="3" key="1">
    <citation type="submission" date="2021-02" db="EMBL/GenBank/DDBJ databases">
        <authorList>
            <person name="Nowell W R."/>
        </authorList>
    </citation>
    <scope>NUCLEOTIDE SEQUENCE</scope>
</reference>
<comment type="caution">
    <text evidence="3">The sequence shown here is derived from an EMBL/GenBank/DDBJ whole genome shotgun (WGS) entry which is preliminary data.</text>
</comment>
<dbReference type="Pfam" id="PF00665">
    <property type="entry name" value="rve"/>
    <property type="match status" value="1"/>
</dbReference>
<evidence type="ECO:0000313" key="4">
    <source>
        <dbReference type="Proteomes" id="UP000663851"/>
    </source>
</evidence>
<dbReference type="NCBIfam" id="NF033516">
    <property type="entry name" value="transpos_IS3"/>
    <property type="match status" value="1"/>
</dbReference>
<dbReference type="GO" id="GO:0015074">
    <property type="term" value="P:DNA integration"/>
    <property type="evidence" value="ECO:0007669"/>
    <property type="project" value="InterPro"/>
</dbReference>
<dbReference type="InterPro" id="IPR012337">
    <property type="entry name" value="RNaseH-like_sf"/>
</dbReference>
<gene>
    <name evidence="3" type="ORF">HFQ381_LOCUS33372</name>
    <name evidence="2" type="ORF">LUA448_LOCUS24117</name>
</gene>
<sequence>MNQIKASRKQVAKLMRKEGIQSIVKKKFKVTTDSSHKYPVVENQLNRCFKTKRENKAWGSDITYIRTKQGWLYLTTVIDLFDRKVIGWSLINTMKAKDTSVKSLRMALINRPLKADEKLIYHSDRGIQYACEEFVSEINKPKSIVRSMSKKGDCWDNAVAESFF</sequence>